<keyword evidence="2" id="KW-1185">Reference proteome</keyword>
<protein>
    <submittedName>
        <fullName evidence="1">Uncharacterized protein</fullName>
    </submittedName>
</protein>
<dbReference type="Proteomes" id="UP000636949">
    <property type="component" value="Unassembled WGS sequence"/>
</dbReference>
<sequence>MNVDTPHDDACTNYEGRIKVIDPAHPLYQKSFEVISKGKHRIFIDCNGTQVAVGINSTNLGYINKERTGKLCFSSVDDLVLFAKSIGVI</sequence>
<accession>A0A8J3E9H6</accession>
<dbReference type="RefSeq" id="WP_150468968.1">
    <property type="nucleotide sequence ID" value="NZ_BMJS01000059.1"/>
</dbReference>
<organism evidence="1 2">
    <name type="scientific">Cysteiniphilum litorale</name>
    <dbReference type="NCBI Taxonomy" id="2056700"/>
    <lineage>
        <taxon>Bacteria</taxon>
        <taxon>Pseudomonadati</taxon>
        <taxon>Pseudomonadota</taxon>
        <taxon>Gammaproteobacteria</taxon>
        <taxon>Thiotrichales</taxon>
        <taxon>Fastidiosibacteraceae</taxon>
        <taxon>Cysteiniphilum</taxon>
    </lineage>
</organism>
<evidence type="ECO:0000313" key="1">
    <source>
        <dbReference type="EMBL" id="GGG07885.1"/>
    </source>
</evidence>
<dbReference type="AlphaFoldDB" id="A0A8J3E9H6"/>
<proteinExistence type="predicted"/>
<name>A0A8J3E9H6_9GAMM</name>
<reference evidence="1" key="2">
    <citation type="submission" date="2020-09" db="EMBL/GenBank/DDBJ databases">
        <authorList>
            <person name="Sun Q."/>
            <person name="Zhou Y."/>
        </authorList>
    </citation>
    <scope>NUCLEOTIDE SEQUENCE</scope>
    <source>
        <strain evidence="1">CGMCC 1.15758</strain>
    </source>
</reference>
<reference evidence="1" key="1">
    <citation type="journal article" date="2014" name="Int. J. Syst. Evol. Microbiol.">
        <title>Complete genome sequence of Corynebacterium casei LMG S-19264T (=DSM 44701T), isolated from a smear-ripened cheese.</title>
        <authorList>
            <consortium name="US DOE Joint Genome Institute (JGI-PGF)"/>
            <person name="Walter F."/>
            <person name="Albersmeier A."/>
            <person name="Kalinowski J."/>
            <person name="Ruckert C."/>
        </authorList>
    </citation>
    <scope>NUCLEOTIDE SEQUENCE</scope>
    <source>
        <strain evidence="1">CGMCC 1.15758</strain>
    </source>
</reference>
<dbReference type="EMBL" id="BMJS01000059">
    <property type="protein sequence ID" value="GGG07885.1"/>
    <property type="molecule type" value="Genomic_DNA"/>
</dbReference>
<gene>
    <name evidence="1" type="ORF">GCM10010995_26800</name>
</gene>
<evidence type="ECO:0000313" key="2">
    <source>
        <dbReference type="Proteomes" id="UP000636949"/>
    </source>
</evidence>
<comment type="caution">
    <text evidence="1">The sequence shown here is derived from an EMBL/GenBank/DDBJ whole genome shotgun (WGS) entry which is preliminary data.</text>
</comment>